<organism evidence="1 2">
    <name type="scientific">Thermosporothrix hazakensis</name>
    <dbReference type="NCBI Taxonomy" id="644383"/>
    <lineage>
        <taxon>Bacteria</taxon>
        <taxon>Bacillati</taxon>
        <taxon>Chloroflexota</taxon>
        <taxon>Ktedonobacteria</taxon>
        <taxon>Ktedonobacterales</taxon>
        <taxon>Thermosporotrichaceae</taxon>
        <taxon>Thermosporothrix</taxon>
    </lineage>
</organism>
<proteinExistence type="predicted"/>
<comment type="caution">
    <text evidence="1">The sequence shown here is derived from an EMBL/GenBank/DDBJ whole genome shotgun (WGS) entry which is preliminary data.</text>
</comment>
<gene>
    <name evidence="1" type="ORF">EI42_05354</name>
</gene>
<dbReference type="Proteomes" id="UP000248806">
    <property type="component" value="Unassembled WGS sequence"/>
</dbReference>
<keyword evidence="2" id="KW-1185">Reference proteome</keyword>
<evidence type="ECO:0000313" key="2">
    <source>
        <dbReference type="Proteomes" id="UP000248806"/>
    </source>
</evidence>
<reference evidence="1 2" key="1">
    <citation type="submission" date="2018-06" db="EMBL/GenBank/DDBJ databases">
        <title>Genomic Encyclopedia of Archaeal and Bacterial Type Strains, Phase II (KMG-II): from individual species to whole genera.</title>
        <authorList>
            <person name="Goeker M."/>
        </authorList>
    </citation>
    <scope>NUCLEOTIDE SEQUENCE [LARGE SCALE GENOMIC DNA]</scope>
    <source>
        <strain evidence="1 2">ATCC BAA-1881</strain>
    </source>
</reference>
<dbReference type="OrthoDB" id="142074at2"/>
<protein>
    <submittedName>
        <fullName evidence="1">Uncharacterized protein</fullName>
    </submittedName>
</protein>
<sequence>MSYPLGWSVIPQMMIKRERWPGGNSYRSVIPLVRPGQNVLPEQPVIRVEQVRFQEVQPYQESRTSRSRLSLSSASNPALRAIPQAELAFSGLWGRVTELTRRGGVVIESRATVIQGKLGVGYQVCGSLTLWHNGRITPQKPGTILVIPGPLTFSQLRQASEAGVAGVIAGSITLRDLEGFLRVDLLQLLASEQIERITAHLPRLTLMFTEGVGEFSMPARIANLLSSYQGAPVLLSGLTSTRLHLVPELLISLPYNKQEHWTPVHPDLTLAIGAYVRINSGEYMGATGVIDYIFSYDQEFPSGIRTRAMRIMLEDGTPVVVPSTSLERLG</sequence>
<name>A0A326TZ86_THEHA</name>
<evidence type="ECO:0000313" key="1">
    <source>
        <dbReference type="EMBL" id="PZW22569.1"/>
    </source>
</evidence>
<accession>A0A326TZ86</accession>
<dbReference type="RefSeq" id="WP_111325616.1">
    <property type="nucleotide sequence ID" value="NZ_BIFX01000001.1"/>
</dbReference>
<dbReference type="EMBL" id="QKUF01000031">
    <property type="protein sequence ID" value="PZW22569.1"/>
    <property type="molecule type" value="Genomic_DNA"/>
</dbReference>
<dbReference type="AlphaFoldDB" id="A0A326TZ86"/>